<keyword evidence="4" id="KW-1185">Reference proteome</keyword>
<protein>
    <submittedName>
        <fullName evidence="3">DUF2384 domain-containing protein</fullName>
    </submittedName>
</protein>
<accession>A0A5N3PDR7</accession>
<sequence>MSAAPAASIQSHDAAIVAKAVSRAAERLGLPGKVLGATIGLSEPSISRLKKGSYVLAPDSKSFELAILFLRAYRSLDAIVGGDATVAGRWLNSFNTALNARPVDAIQRITGLYQIIEYLDSRRAPL</sequence>
<dbReference type="RefSeq" id="WP_150943021.1">
    <property type="nucleotide sequence ID" value="NZ_VCMV01000012.1"/>
</dbReference>
<reference evidence="3 4" key="1">
    <citation type="journal article" date="2019" name="Microorganisms">
        <title>Genome Insights into the Novel Species Microvirga brassicacearum, a Rapeseed Endophyte with Biotechnological Potential.</title>
        <authorList>
            <person name="Jimenez-Gomez A."/>
            <person name="Saati-Santamaria Z."/>
            <person name="Igual J.M."/>
            <person name="Rivas R."/>
            <person name="Mateos P.F."/>
            <person name="Garcia-Fraile P."/>
        </authorList>
    </citation>
    <scope>NUCLEOTIDE SEQUENCE [LARGE SCALE GENOMIC DNA]</scope>
    <source>
        <strain evidence="3 4">CDVBN77</strain>
    </source>
</reference>
<evidence type="ECO:0000313" key="3">
    <source>
        <dbReference type="EMBL" id="KAB0267854.1"/>
    </source>
</evidence>
<comment type="caution">
    <text evidence="3">The sequence shown here is derived from an EMBL/GenBank/DDBJ whole genome shotgun (WGS) entry which is preliminary data.</text>
</comment>
<dbReference type="EMBL" id="VCMV01000012">
    <property type="protein sequence ID" value="KAB0267854.1"/>
    <property type="molecule type" value="Genomic_DNA"/>
</dbReference>
<organism evidence="3 4">
    <name type="scientific">Microvirga brassicacearum</name>
    <dbReference type="NCBI Taxonomy" id="2580413"/>
    <lineage>
        <taxon>Bacteria</taxon>
        <taxon>Pseudomonadati</taxon>
        <taxon>Pseudomonadota</taxon>
        <taxon>Alphaproteobacteria</taxon>
        <taxon>Hyphomicrobiales</taxon>
        <taxon>Methylobacteriaceae</taxon>
        <taxon>Microvirga</taxon>
    </lineage>
</organism>
<dbReference type="Pfam" id="PF20432">
    <property type="entry name" value="Xre-like-HTH"/>
    <property type="match status" value="1"/>
</dbReference>
<dbReference type="InterPro" id="IPR024467">
    <property type="entry name" value="Xre/MbcA/ParS-like_toxin-bd"/>
</dbReference>
<evidence type="ECO:0000259" key="1">
    <source>
        <dbReference type="Pfam" id="PF09722"/>
    </source>
</evidence>
<dbReference type="OrthoDB" id="8481084at2"/>
<evidence type="ECO:0000259" key="2">
    <source>
        <dbReference type="Pfam" id="PF20432"/>
    </source>
</evidence>
<dbReference type="AlphaFoldDB" id="A0A5N3PDR7"/>
<dbReference type="InterPro" id="IPR046847">
    <property type="entry name" value="Xre-like_HTH"/>
</dbReference>
<proteinExistence type="predicted"/>
<dbReference type="GO" id="GO:0003677">
    <property type="term" value="F:DNA binding"/>
    <property type="evidence" value="ECO:0007669"/>
    <property type="project" value="InterPro"/>
</dbReference>
<gene>
    <name evidence="3" type="ORF">FEZ63_07530</name>
</gene>
<dbReference type="Pfam" id="PF09722">
    <property type="entry name" value="Xre_MbcA_ParS_C"/>
    <property type="match status" value="1"/>
</dbReference>
<evidence type="ECO:0000313" key="4">
    <source>
        <dbReference type="Proteomes" id="UP000325684"/>
    </source>
</evidence>
<feature type="domain" description="Antitoxin Xre-like helix-turn-helix" evidence="2">
    <location>
        <begin position="14"/>
        <end position="71"/>
    </location>
</feature>
<dbReference type="Proteomes" id="UP000325684">
    <property type="component" value="Unassembled WGS sequence"/>
</dbReference>
<name>A0A5N3PDR7_9HYPH</name>
<feature type="domain" description="Antitoxin Xre/MbcA/ParS-like toxin-binding" evidence="1">
    <location>
        <begin position="75"/>
        <end position="123"/>
    </location>
</feature>